<name>A0ACA9NBX4_9GLOM</name>
<protein>
    <submittedName>
        <fullName evidence="1">10909_t:CDS:1</fullName>
    </submittedName>
</protein>
<reference evidence="1" key="1">
    <citation type="submission" date="2021-06" db="EMBL/GenBank/DDBJ databases">
        <authorList>
            <person name="Kallberg Y."/>
            <person name="Tangrot J."/>
            <person name="Rosling A."/>
        </authorList>
    </citation>
    <scope>NUCLEOTIDE SEQUENCE</scope>
    <source>
        <strain evidence="1">IL203A</strain>
    </source>
</reference>
<proteinExistence type="predicted"/>
<organism evidence="1 2">
    <name type="scientific">Dentiscutata heterogama</name>
    <dbReference type="NCBI Taxonomy" id="1316150"/>
    <lineage>
        <taxon>Eukaryota</taxon>
        <taxon>Fungi</taxon>
        <taxon>Fungi incertae sedis</taxon>
        <taxon>Mucoromycota</taxon>
        <taxon>Glomeromycotina</taxon>
        <taxon>Glomeromycetes</taxon>
        <taxon>Diversisporales</taxon>
        <taxon>Gigasporaceae</taxon>
        <taxon>Dentiscutata</taxon>
    </lineage>
</organism>
<gene>
    <name evidence="1" type="ORF">DHETER_LOCUS8453</name>
</gene>
<evidence type="ECO:0000313" key="1">
    <source>
        <dbReference type="EMBL" id="CAG8632325.1"/>
    </source>
</evidence>
<keyword evidence="2" id="KW-1185">Reference proteome</keyword>
<accession>A0ACA9NBX4</accession>
<sequence length="98" mass="11403">IEEGDNFFKECLQLALILDSTQQSQNLSIKMDINVDIGVVNRMLKIFELVNQRHRHKAYTSQKIERKVAKFSTSAPNNKYRVLYHISLQISLLVLQEV</sequence>
<comment type="caution">
    <text evidence="1">The sequence shown here is derived from an EMBL/GenBank/DDBJ whole genome shotgun (WGS) entry which is preliminary data.</text>
</comment>
<evidence type="ECO:0000313" key="2">
    <source>
        <dbReference type="Proteomes" id="UP000789702"/>
    </source>
</evidence>
<feature type="non-terminal residue" evidence="1">
    <location>
        <position position="1"/>
    </location>
</feature>
<dbReference type="EMBL" id="CAJVPU010013423">
    <property type="protein sequence ID" value="CAG8632325.1"/>
    <property type="molecule type" value="Genomic_DNA"/>
</dbReference>
<dbReference type="Proteomes" id="UP000789702">
    <property type="component" value="Unassembled WGS sequence"/>
</dbReference>